<dbReference type="AlphaFoldDB" id="A0A0J9CHV9"/>
<protein>
    <recommendedName>
        <fullName evidence="3">Spore coat protein</fullName>
    </recommendedName>
</protein>
<gene>
    <name evidence="1" type="ORF">HMPREF9470_00096</name>
</gene>
<name>A0A0J9CHV9_9FIRM</name>
<evidence type="ECO:0000313" key="2">
    <source>
        <dbReference type="Proteomes" id="UP000037392"/>
    </source>
</evidence>
<dbReference type="GeneID" id="93163579"/>
<sequence length="57" mass="6780">MSPKELDYIEDALGHEKFLKTQCQEAIQNLQDPALKNQVQQMEQKHQQIFDNFYNLV</sequence>
<organism evidence="1 2">
    <name type="scientific">[Clostridium] citroniae WAL-19142</name>
    <dbReference type="NCBI Taxonomy" id="742734"/>
    <lineage>
        <taxon>Bacteria</taxon>
        <taxon>Bacillati</taxon>
        <taxon>Bacillota</taxon>
        <taxon>Clostridia</taxon>
        <taxon>Lachnospirales</taxon>
        <taxon>Lachnospiraceae</taxon>
        <taxon>Enterocloster</taxon>
    </lineage>
</organism>
<dbReference type="PATRIC" id="fig|742734.4.peg.101"/>
<accession>A0A0J9CHV9</accession>
<reference evidence="1 2" key="1">
    <citation type="submission" date="2011-04" db="EMBL/GenBank/DDBJ databases">
        <title>The Genome Sequence of Clostridium citroniae WAL-19142.</title>
        <authorList>
            <consortium name="The Broad Institute Genome Sequencing Platform"/>
            <person name="Earl A."/>
            <person name="Ward D."/>
            <person name="Feldgarden M."/>
            <person name="Gevers D."/>
            <person name="Warren Y.A."/>
            <person name="Tyrrell K.L."/>
            <person name="Citron D.M."/>
            <person name="Goldstein E.J."/>
            <person name="Daigneault M."/>
            <person name="Allen-Vercoe E."/>
            <person name="Young S.K."/>
            <person name="Zeng Q."/>
            <person name="Gargeya S."/>
            <person name="Fitzgerald M."/>
            <person name="Haas B."/>
            <person name="Abouelleil A."/>
            <person name="Alvarado L."/>
            <person name="Arachchi H.M."/>
            <person name="Berlin A."/>
            <person name="Brown A."/>
            <person name="Chapman S.B."/>
            <person name="Chen Z."/>
            <person name="Dunbar C."/>
            <person name="Freedman E."/>
            <person name="Gearin G."/>
            <person name="Gellesch M."/>
            <person name="Goldberg J."/>
            <person name="Griggs A."/>
            <person name="Gujja S."/>
            <person name="Heilman E.R."/>
            <person name="Heiman D."/>
            <person name="Howarth C."/>
            <person name="Larson L."/>
            <person name="Lui A."/>
            <person name="MacDonald P.J."/>
            <person name="Mehta T."/>
            <person name="Montmayeur A."/>
            <person name="Murphy C."/>
            <person name="Neiman D."/>
            <person name="Pearson M."/>
            <person name="Priest M."/>
            <person name="Roberts A."/>
            <person name="Saif S."/>
            <person name="Shea T."/>
            <person name="Shenoy N."/>
            <person name="Sisk P."/>
            <person name="Stolte C."/>
            <person name="Sykes S."/>
            <person name="White J."/>
            <person name="Yandava C."/>
            <person name="Wortman J."/>
            <person name="Nusbaum C."/>
            <person name="Birren B."/>
        </authorList>
    </citation>
    <scope>NUCLEOTIDE SEQUENCE [LARGE SCALE GENOMIC DNA]</scope>
    <source>
        <strain evidence="1 2">WAL-19142</strain>
    </source>
</reference>
<proteinExistence type="predicted"/>
<evidence type="ECO:0008006" key="3">
    <source>
        <dbReference type="Google" id="ProtNLM"/>
    </source>
</evidence>
<dbReference type="RefSeq" id="WP_007869413.1">
    <property type="nucleotide sequence ID" value="NZ_KQ235875.1"/>
</dbReference>
<dbReference type="Proteomes" id="UP000037392">
    <property type="component" value="Unassembled WGS sequence"/>
</dbReference>
<evidence type="ECO:0000313" key="1">
    <source>
        <dbReference type="EMBL" id="KMW24234.1"/>
    </source>
</evidence>
<dbReference type="EMBL" id="ADLK01000001">
    <property type="protein sequence ID" value="KMW24234.1"/>
    <property type="molecule type" value="Genomic_DNA"/>
</dbReference>
<comment type="caution">
    <text evidence="1">The sequence shown here is derived from an EMBL/GenBank/DDBJ whole genome shotgun (WGS) entry which is preliminary data.</text>
</comment>